<comment type="caution">
    <text evidence="3">The sequence shown here is derived from an EMBL/GenBank/DDBJ whole genome shotgun (WGS) entry which is preliminary data.</text>
</comment>
<dbReference type="OrthoDB" id="2663350at2"/>
<dbReference type="EMBL" id="BORJ01000010">
    <property type="protein sequence ID" value="GIN97664.1"/>
    <property type="molecule type" value="Genomic_DNA"/>
</dbReference>
<organism evidence="3 4">
    <name type="scientific">Siminovitchia terrae</name>
    <name type="common">Bacillus terrae</name>
    <dbReference type="NCBI Taxonomy" id="1914933"/>
    <lineage>
        <taxon>Bacteria</taxon>
        <taxon>Bacillati</taxon>
        <taxon>Bacillota</taxon>
        <taxon>Bacilli</taxon>
        <taxon>Bacillales</taxon>
        <taxon>Bacillaceae</taxon>
        <taxon>Siminovitchia</taxon>
    </lineage>
</organism>
<feature type="transmembrane region" description="Helical" evidence="1">
    <location>
        <begin position="163"/>
        <end position="183"/>
    </location>
</feature>
<gene>
    <name evidence="3" type="ORF">D5F11_002930</name>
    <name evidence="2" type="ORF">J6TS1_35340</name>
</gene>
<keyword evidence="5" id="KW-1185">Reference proteome</keyword>
<keyword evidence="1" id="KW-0472">Membrane</keyword>
<feature type="transmembrane region" description="Helical" evidence="1">
    <location>
        <begin position="81"/>
        <end position="107"/>
    </location>
</feature>
<accession>A0A429XC39</accession>
<reference evidence="2 5" key="2">
    <citation type="submission" date="2021-03" db="EMBL/GenBank/DDBJ databases">
        <title>Antimicrobial resistance genes in bacteria isolated from Japanese honey, and their potential for conferring macrolide and lincosamide resistance in the American foulbrood pathogen Paenibacillus larvae.</title>
        <authorList>
            <person name="Okamoto M."/>
            <person name="Kumagai M."/>
            <person name="Kanamori H."/>
            <person name="Takamatsu D."/>
        </authorList>
    </citation>
    <scope>NUCLEOTIDE SEQUENCE [LARGE SCALE GENOMIC DNA]</scope>
    <source>
        <strain evidence="2 5">J6TS1</strain>
    </source>
</reference>
<evidence type="ECO:0000313" key="4">
    <source>
        <dbReference type="Proteomes" id="UP000287296"/>
    </source>
</evidence>
<dbReference type="RefSeq" id="WP_120114793.1">
    <property type="nucleotide sequence ID" value="NZ_BORI01000005.1"/>
</dbReference>
<reference evidence="3 4" key="1">
    <citation type="submission" date="2018-12" db="EMBL/GenBank/DDBJ databases">
        <authorList>
            <person name="Sun L."/>
            <person name="Chen Z."/>
        </authorList>
    </citation>
    <scope>NUCLEOTIDE SEQUENCE [LARGE SCALE GENOMIC DNA]</scope>
    <source>
        <strain evidence="3 4">LMG 29736</strain>
    </source>
</reference>
<keyword evidence="1" id="KW-0812">Transmembrane</keyword>
<evidence type="ECO:0000313" key="5">
    <source>
        <dbReference type="Proteomes" id="UP000680670"/>
    </source>
</evidence>
<keyword evidence="1" id="KW-1133">Transmembrane helix</keyword>
<feature type="transmembrane region" description="Helical" evidence="1">
    <location>
        <begin position="135"/>
        <end position="156"/>
    </location>
</feature>
<sequence>MNIQGVLNIHRKDRWGWLFTPTIILSSSFLVNLIVSLLINNDKKFYTGGVSSIFIYMLVLGIIVVTQSFPFAIGMSITRKVYFCGTALMGLIASFILGALMCIFSFLENLSNGWGNRFHFFHFPYLNDGTFYEQLVMYIILFAYLFFLGFLIASFARRFGGKGMLLLVLAFLLISSISVILLHQYQAWSHIFRWFLSQTAVELSYWLLPSILISIVLSFLLLRRASI</sequence>
<dbReference type="Proteomes" id="UP000680670">
    <property type="component" value="Unassembled WGS sequence"/>
</dbReference>
<evidence type="ECO:0000313" key="2">
    <source>
        <dbReference type="EMBL" id="GIN97664.1"/>
    </source>
</evidence>
<dbReference type="EMBL" id="QYTW02000002">
    <property type="protein sequence ID" value="RST61024.1"/>
    <property type="molecule type" value="Genomic_DNA"/>
</dbReference>
<feature type="transmembrane region" description="Helical" evidence="1">
    <location>
        <begin position="45"/>
        <end position="69"/>
    </location>
</feature>
<dbReference type="Proteomes" id="UP000287296">
    <property type="component" value="Unassembled WGS sequence"/>
</dbReference>
<evidence type="ECO:0000313" key="3">
    <source>
        <dbReference type="EMBL" id="RST61024.1"/>
    </source>
</evidence>
<dbReference type="AlphaFoldDB" id="A0A429XC39"/>
<feature type="transmembrane region" description="Helical" evidence="1">
    <location>
        <begin position="15"/>
        <end position="39"/>
    </location>
</feature>
<name>A0A429XC39_SIMTE</name>
<feature type="transmembrane region" description="Helical" evidence="1">
    <location>
        <begin position="203"/>
        <end position="222"/>
    </location>
</feature>
<proteinExistence type="predicted"/>
<evidence type="ECO:0000256" key="1">
    <source>
        <dbReference type="SAM" id="Phobius"/>
    </source>
</evidence>
<protein>
    <submittedName>
        <fullName evidence="3">Uncharacterized protein</fullName>
    </submittedName>
</protein>